<evidence type="ECO:0000313" key="1">
    <source>
        <dbReference type="EMBL" id="SGY19182.1"/>
    </source>
</evidence>
<sequence length="196" mass="20455">MEKEKLGRSSERRKAWKGKELPGSCRRVKGINSRMDWSLSPSLPLSLHTAIFFSSPLHHHKNKTHSTLPPEAIMKFSILSAIAASALVSMTFAAPAINAEQDSHLIARAGDGDTALIKACIVGCVLNVLGCALSMSGGADHELTLLSFSPARSPARPLARPSTSQQGGSCACASGCNTSHGGSGHGGHGKGDGYKL</sequence>
<protein>
    <submittedName>
        <fullName evidence="1">BQ5605_C014g07582 protein</fullName>
    </submittedName>
</protein>
<proteinExistence type="predicted"/>
<reference evidence="1 2" key="1">
    <citation type="submission" date="2016-11" db="EMBL/GenBank/DDBJ databases">
        <authorList>
            <person name="Jaros S."/>
            <person name="Januszkiewicz K."/>
            <person name="Wedrychowicz H."/>
        </authorList>
    </citation>
    <scope>NUCLEOTIDE SEQUENCE [LARGE SCALE GENOMIC DNA]</scope>
</reference>
<keyword evidence="2" id="KW-1185">Reference proteome</keyword>
<dbReference type="Proteomes" id="UP000249464">
    <property type="component" value="Unassembled WGS sequence"/>
</dbReference>
<organism evidence="1 2">
    <name type="scientific">Microbotryum silenes-dioicae</name>
    <dbReference type="NCBI Taxonomy" id="796604"/>
    <lineage>
        <taxon>Eukaryota</taxon>
        <taxon>Fungi</taxon>
        <taxon>Dikarya</taxon>
        <taxon>Basidiomycota</taxon>
        <taxon>Pucciniomycotina</taxon>
        <taxon>Microbotryomycetes</taxon>
        <taxon>Microbotryales</taxon>
        <taxon>Microbotryaceae</taxon>
        <taxon>Microbotryum</taxon>
    </lineage>
</organism>
<accession>A0A2X0LYJ4</accession>
<name>A0A2X0LYJ4_9BASI</name>
<dbReference type="EMBL" id="FQNC01000016">
    <property type="protein sequence ID" value="SGY19182.1"/>
    <property type="molecule type" value="Genomic_DNA"/>
</dbReference>
<dbReference type="AlphaFoldDB" id="A0A2X0LYJ4"/>
<evidence type="ECO:0000313" key="2">
    <source>
        <dbReference type="Proteomes" id="UP000249464"/>
    </source>
</evidence>
<gene>
    <name evidence="1" type="primary">BQ5605_C014g07582</name>
    <name evidence="1" type="ORF">BQ5605_C014G07582</name>
</gene>